<dbReference type="InterPro" id="IPR010982">
    <property type="entry name" value="Lambda_DNA-bd_dom_sf"/>
</dbReference>
<accession>A0AAU8NBM8</accession>
<feature type="domain" description="HTH cro/C1-type" evidence="1">
    <location>
        <begin position="25"/>
        <end position="65"/>
    </location>
</feature>
<name>A0AAU8NBM8_9BACL</name>
<dbReference type="SMART" id="SM00530">
    <property type="entry name" value="HTH_XRE"/>
    <property type="match status" value="1"/>
</dbReference>
<gene>
    <name evidence="2" type="ORF">ABXS70_27285</name>
</gene>
<dbReference type="AlphaFoldDB" id="A0AAU8NBM8"/>
<dbReference type="SUPFAM" id="SSF47413">
    <property type="entry name" value="lambda repressor-like DNA-binding domains"/>
    <property type="match status" value="1"/>
</dbReference>
<evidence type="ECO:0000313" key="2">
    <source>
        <dbReference type="EMBL" id="XCP94759.1"/>
    </source>
</evidence>
<dbReference type="InterPro" id="IPR001387">
    <property type="entry name" value="Cro/C1-type_HTH"/>
</dbReference>
<dbReference type="RefSeq" id="WP_342553392.1">
    <property type="nucleotide sequence ID" value="NZ_CP159992.1"/>
</dbReference>
<organism evidence="2">
    <name type="scientific">Paenibacillus sp. AN1007</name>
    <dbReference type="NCBI Taxonomy" id="3151385"/>
    <lineage>
        <taxon>Bacteria</taxon>
        <taxon>Bacillati</taxon>
        <taxon>Bacillota</taxon>
        <taxon>Bacilli</taxon>
        <taxon>Bacillales</taxon>
        <taxon>Paenibacillaceae</taxon>
        <taxon>Paenibacillus</taxon>
    </lineage>
</organism>
<dbReference type="PROSITE" id="PS50943">
    <property type="entry name" value="HTH_CROC1"/>
    <property type="match status" value="1"/>
</dbReference>
<dbReference type="Gene3D" id="1.10.260.40">
    <property type="entry name" value="lambda repressor-like DNA-binding domains"/>
    <property type="match status" value="1"/>
</dbReference>
<dbReference type="GO" id="GO:0003677">
    <property type="term" value="F:DNA binding"/>
    <property type="evidence" value="ECO:0007669"/>
    <property type="project" value="InterPro"/>
</dbReference>
<proteinExistence type="predicted"/>
<sequence>MERANSIREQLMQYIQDNQIKHSHFAHRSGINSGTLSRILQGNKPISMNQLAAITAGMGLPEDYFFSDYIDECFSTLITIRRIRPFIFRCADIDRIDCIQQVTNRILEDLSYVPVLFDMAEELFEDNKHAAAGILYRGVSEAEKYQHSERLALSQYRLFLISLGEDMEENVRAAAQFEIYVNRLDEADQLDALKQLMHVFGMAHKWEKVDILAKEMQRIAVIQYEMQHRSLRPTEERKRAERPFYYYILYAYLSQATASEHCGDYQRALEFVALYNSGECWIREQDEEARQIIGQFSEWAVANTYLYRLMSGEVGVINEYADYIAGREGEIFLALWHMIQAANQYHFNIDKILERFAEYIPYQSGKAAFGEYKSTIVKERYVQFLGDLAVYRFNENKDIHASTELMLEGLNLSIAMGSSKIIHSCLAFFEKIKAHSELFEAKLK</sequence>
<reference evidence="2" key="1">
    <citation type="submission" date="2024-05" db="EMBL/GenBank/DDBJ databases">
        <title>Draft genome assemblies of 36 bacteria isolated from hibernating arctic ground squirrels.</title>
        <authorList>
            <person name="McKee H."/>
            <person name="Mullen L."/>
            <person name="Drown D.M."/>
            <person name="Duddleston K.N."/>
        </authorList>
    </citation>
    <scope>NUCLEOTIDE SEQUENCE</scope>
    <source>
        <strain evidence="2">AN1007</strain>
    </source>
</reference>
<dbReference type="EMBL" id="CP159992">
    <property type="protein sequence ID" value="XCP94759.1"/>
    <property type="molecule type" value="Genomic_DNA"/>
</dbReference>
<protein>
    <submittedName>
        <fullName evidence="2">Helix-turn-helix transcriptional regulator</fullName>
    </submittedName>
</protein>
<evidence type="ECO:0000259" key="1">
    <source>
        <dbReference type="PROSITE" id="PS50943"/>
    </source>
</evidence>
<dbReference type="CDD" id="cd00093">
    <property type="entry name" value="HTH_XRE"/>
    <property type="match status" value="1"/>
</dbReference>